<dbReference type="RefSeq" id="WP_053783903.1">
    <property type="nucleotide sequence ID" value="NZ_LITU01000081.1"/>
</dbReference>
<dbReference type="InterPro" id="IPR007793">
    <property type="entry name" value="DivIVA_fam"/>
</dbReference>
<keyword evidence="6" id="KW-0131">Cell cycle</keyword>
<dbReference type="NCBIfam" id="TIGR03544">
    <property type="entry name" value="DivI1A_domain"/>
    <property type="match status" value="1"/>
</dbReference>
<evidence type="ECO:0000313" key="8">
    <source>
        <dbReference type="Proteomes" id="UP000037688"/>
    </source>
</evidence>
<keyword evidence="4 7" id="KW-0132">Cell division</keyword>
<dbReference type="Pfam" id="PF05103">
    <property type="entry name" value="DivIVA"/>
    <property type="match status" value="1"/>
</dbReference>
<dbReference type="PANTHER" id="PTHR35794">
    <property type="entry name" value="CELL DIVISION PROTEIN DIVIVA"/>
    <property type="match status" value="1"/>
</dbReference>
<comment type="subcellular location">
    <subcellularLocation>
        <location evidence="1">Cytoplasm</location>
    </subcellularLocation>
</comment>
<keyword evidence="3" id="KW-0963">Cytoplasm</keyword>
<dbReference type="PANTHER" id="PTHR35794:SF2">
    <property type="entry name" value="CELL DIVISION PROTEIN DIVIVA"/>
    <property type="match status" value="1"/>
</dbReference>
<dbReference type="Gene3D" id="6.10.250.660">
    <property type="match status" value="1"/>
</dbReference>
<evidence type="ECO:0000256" key="1">
    <source>
        <dbReference type="ARBA" id="ARBA00004496"/>
    </source>
</evidence>
<sequence>MDEHMKRRLDKQRQLFKQLGVQLDALSIHEKQFNYKLRGYDPDEVDAYLDLVIKDYERFYANIADLMDKWQEQQLTIRDLKSSAKPVEDPTKIDRKQLDDIVKQLDDIVKQLEYSVRQLKIRARPEQDLFSE</sequence>
<dbReference type="AlphaFoldDB" id="A0A0N0C2Y4"/>
<dbReference type="PATRIC" id="fig|1705561.3.peg.5939"/>
<dbReference type="GO" id="GO:0005737">
    <property type="term" value="C:cytoplasm"/>
    <property type="evidence" value="ECO:0007669"/>
    <property type="project" value="UniProtKB-SubCell"/>
</dbReference>
<protein>
    <submittedName>
        <fullName evidence="7">Cell division protein</fullName>
    </submittedName>
</protein>
<evidence type="ECO:0000256" key="6">
    <source>
        <dbReference type="ARBA" id="ARBA00023306"/>
    </source>
</evidence>
<dbReference type="EMBL" id="LITU01000081">
    <property type="protein sequence ID" value="KOY13581.1"/>
    <property type="molecule type" value="Genomic_DNA"/>
</dbReference>
<keyword evidence="8" id="KW-1185">Reference proteome</keyword>
<comment type="caution">
    <text evidence="7">The sequence shown here is derived from an EMBL/GenBank/DDBJ whole genome shotgun (WGS) entry which is preliminary data.</text>
</comment>
<organism evidence="7 8">
    <name type="scientific">Paenibacillus xylanivorans</name>
    <dbReference type="NCBI Taxonomy" id="1705561"/>
    <lineage>
        <taxon>Bacteria</taxon>
        <taxon>Bacillati</taxon>
        <taxon>Bacillota</taxon>
        <taxon>Bacilli</taxon>
        <taxon>Bacillales</taxon>
        <taxon>Paenibacillaceae</taxon>
        <taxon>Paenibacillus</taxon>
    </lineage>
</organism>
<dbReference type="InterPro" id="IPR019933">
    <property type="entry name" value="DivIVA_domain"/>
</dbReference>
<gene>
    <name evidence="7" type="ORF">AMS66_28185</name>
</gene>
<evidence type="ECO:0000256" key="2">
    <source>
        <dbReference type="ARBA" id="ARBA00009008"/>
    </source>
</evidence>
<evidence type="ECO:0000313" key="7">
    <source>
        <dbReference type="EMBL" id="KOY13581.1"/>
    </source>
</evidence>
<proteinExistence type="inferred from homology"/>
<accession>A0A0N0C2Y4</accession>
<comment type="similarity">
    <text evidence="2">Belongs to the DivIVA family.</text>
</comment>
<evidence type="ECO:0000256" key="4">
    <source>
        <dbReference type="ARBA" id="ARBA00022618"/>
    </source>
</evidence>
<evidence type="ECO:0000256" key="3">
    <source>
        <dbReference type="ARBA" id="ARBA00022490"/>
    </source>
</evidence>
<name>A0A0N0C2Y4_9BACL</name>
<dbReference type="GO" id="GO:0051301">
    <property type="term" value="P:cell division"/>
    <property type="evidence" value="ECO:0007669"/>
    <property type="project" value="UniProtKB-KW"/>
</dbReference>
<reference evidence="7 8" key="1">
    <citation type="submission" date="2015-08" db="EMBL/GenBank/DDBJ databases">
        <title>Draft genome sequence of cellulolytic and xylanolytic Paenibacillus sp. A59, isolated from a decaying forest soil from Patagonia, Argentina.</title>
        <authorList>
            <person name="Ghio S."/>
            <person name="Caceres A.M."/>
            <person name="Talia P."/>
            <person name="Grasso D."/>
            <person name="Campos E."/>
        </authorList>
    </citation>
    <scope>NUCLEOTIDE SEQUENCE [LARGE SCALE GENOMIC DNA]</scope>
    <source>
        <strain evidence="7 8">A59</strain>
    </source>
</reference>
<evidence type="ECO:0000256" key="5">
    <source>
        <dbReference type="ARBA" id="ARBA00023054"/>
    </source>
</evidence>
<dbReference type="OrthoDB" id="389699at2"/>
<dbReference type="Proteomes" id="UP000037688">
    <property type="component" value="Unassembled WGS sequence"/>
</dbReference>
<keyword evidence="5" id="KW-0175">Coiled coil</keyword>